<keyword evidence="2" id="KW-1185">Reference proteome</keyword>
<gene>
    <name evidence="1" type="ORF">GYMLUDRAFT_263922</name>
</gene>
<dbReference type="AlphaFoldDB" id="A0A0D0BM50"/>
<accession>A0A0D0BM50</accession>
<evidence type="ECO:0000313" key="2">
    <source>
        <dbReference type="Proteomes" id="UP000053593"/>
    </source>
</evidence>
<reference evidence="1 2" key="1">
    <citation type="submission" date="2014-04" db="EMBL/GenBank/DDBJ databases">
        <title>Evolutionary Origins and Diversification of the Mycorrhizal Mutualists.</title>
        <authorList>
            <consortium name="DOE Joint Genome Institute"/>
            <consortium name="Mycorrhizal Genomics Consortium"/>
            <person name="Kohler A."/>
            <person name="Kuo A."/>
            <person name="Nagy L.G."/>
            <person name="Floudas D."/>
            <person name="Copeland A."/>
            <person name="Barry K.W."/>
            <person name="Cichocki N."/>
            <person name="Veneault-Fourrey C."/>
            <person name="LaButti K."/>
            <person name="Lindquist E.A."/>
            <person name="Lipzen A."/>
            <person name="Lundell T."/>
            <person name="Morin E."/>
            <person name="Murat C."/>
            <person name="Riley R."/>
            <person name="Ohm R."/>
            <person name="Sun H."/>
            <person name="Tunlid A."/>
            <person name="Henrissat B."/>
            <person name="Grigoriev I.V."/>
            <person name="Hibbett D.S."/>
            <person name="Martin F."/>
        </authorList>
    </citation>
    <scope>NUCLEOTIDE SEQUENCE [LARGE SCALE GENOMIC DNA]</scope>
    <source>
        <strain evidence="1 2">FD-317 M1</strain>
    </source>
</reference>
<protein>
    <submittedName>
        <fullName evidence="1">Uncharacterized protein</fullName>
    </submittedName>
</protein>
<proteinExistence type="predicted"/>
<name>A0A0D0BM50_9AGAR</name>
<sequence length="138" mass="15877">MFNKSRNSSISHSNLSVAYGDQTIINTYCKHGSIFGDDSSSLDVGRGRSKRRRRNAIFDDFKEFRQGDMIILQRFDQRRSEISPGDITSIEVVKLASKKREKKFMAITYEGGSAYERWRRDLESFAHARDPSGWQLGC</sequence>
<organism evidence="1 2">
    <name type="scientific">Collybiopsis luxurians FD-317 M1</name>
    <dbReference type="NCBI Taxonomy" id="944289"/>
    <lineage>
        <taxon>Eukaryota</taxon>
        <taxon>Fungi</taxon>
        <taxon>Dikarya</taxon>
        <taxon>Basidiomycota</taxon>
        <taxon>Agaricomycotina</taxon>
        <taxon>Agaricomycetes</taxon>
        <taxon>Agaricomycetidae</taxon>
        <taxon>Agaricales</taxon>
        <taxon>Marasmiineae</taxon>
        <taxon>Omphalotaceae</taxon>
        <taxon>Collybiopsis</taxon>
        <taxon>Collybiopsis luxurians</taxon>
    </lineage>
</organism>
<dbReference type="Proteomes" id="UP000053593">
    <property type="component" value="Unassembled WGS sequence"/>
</dbReference>
<evidence type="ECO:0000313" key="1">
    <source>
        <dbReference type="EMBL" id="KIK55916.1"/>
    </source>
</evidence>
<dbReference type="EMBL" id="KN834802">
    <property type="protein sequence ID" value="KIK55916.1"/>
    <property type="molecule type" value="Genomic_DNA"/>
</dbReference>
<dbReference type="HOGENOM" id="CLU_098724_0_0_1"/>